<dbReference type="SUPFAM" id="SSF53850">
    <property type="entry name" value="Periplasmic binding protein-like II"/>
    <property type="match status" value="1"/>
</dbReference>
<keyword evidence="4 5" id="KW-0732">Signal</keyword>
<evidence type="ECO:0000256" key="3">
    <source>
        <dbReference type="ARBA" id="ARBA00022448"/>
    </source>
</evidence>
<evidence type="ECO:0000256" key="4">
    <source>
        <dbReference type="ARBA" id="ARBA00022729"/>
    </source>
</evidence>
<dbReference type="PIRSF" id="PIRSF002741">
    <property type="entry name" value="MppA"/>
    <property type="match status" value="1"/>
</dbReference>
<dbReference type="STRING" id="286727.SAMN02982917_0885"/>
<dbReference type="Gene3D" id="3.40.190.10">
    <property type="entry name" value="Periplasmic binding protein-like II"/>
    <property type="match status" value="1"/>
</dbReference>
<feature type="chain" id="PRO_5010886783" evidence="5">
    <location>
        <begin position="29"/>
        <end position="511"/>
    </location>
</feature>
<proteinExistence type="inferred from homology"/>
<organism evidence="7 8">
    <name type="scientific">Azospirillum oryzae</name>
    <dbReference type="NCBI Taxonomy" id="286727"/>
    <lineage>
        <taxon>Bacteria</taxon>
        <taxon>Pseudomonadati</taxon>
        <taxon>Pseudomonadota</taxon>
        <taxon>Alphaproteobacteria</taxon>
        <taxon>Rhodospirillales</taxon>
        <taxon>Azospirillaceae</taxon>
        <taxon>Azospirillum</taxon>
    </lineage>
</organism>
<dbReference type="CDD" id="cd08515">
    <property type="entry name" value="PBP2_NikA_DppA_OppA_like_10"/>
    <property type="match status" value="1"/>
</dbReference>
<dbReference type="GO" id="GO:0030288">
    <property type="term" value="C:outer membrane-bounded periplasmic space"/>
    <property type="evidence" value="ECO:0007669"/>
    <property type="project" value="UniProtKB-ARBA"/>
</dbReference>
<dbReference type="Gene3D" id="3.10.105.10">
    <property type="entry name" value="Dipeptide-binding Protein, Domain 3"/>
    <property type="match status" value="1"/>
</dbReference>
<evidence type="ECO:0000256" key="1">
    <source>
        <dbReference type="ARBA" id="ARBA00004418"/>
    </source>
</evidence>
<dbReference type="InterPro" id="IPR039424">
    <property type="entry name" value="SBP_5"/>
</dbReference>
<dbReference type="Pfam" id="PF00496">
    <property type="entry name" value="SBP_bac_5"/>
    <property type="match status" value="1"/>
</dbReference>
<dbReference type="InterPro" id="IPR030678">
    <property type="entry name" value="Peptide/Ni-bd"/>
</dbReference>
<dbReference type="Proteomes" id="UP000192936">
    <property type="component" value="Unassembled WGS sequence"/>
</dbReference>
<evidence type="ECO:0000313" key="7">
    <source>
        <dbReference type="EMBL" id="SMF20190.1"/>
    </source>
</evidence>
<dbReference type="EMBL" id="FXAK01000001">
    <property type="protein sequence ID" value="SMF20190.1"/>
    <property type="molecule type" value="Genomic_DNA"/>
</dbReference>
<dbReference type="Gene3D" id="3.90.76.10">
    <property type="entry name" value="Dipeptide-binding Protein, Domain 1"/>
    <property type="match status" value="1"/>
</dbReference>
<evidence type="ECO:0000313" key="8">
    <source>
        <dbReference type="Proteomes" id="UP000192936"/>
    </source>
</evidence>
<comment type="similarity">
    <text evidence="2">Belongs to the bacterial solute-binding protein 5 family.</text>
</comment>
<evidence type="ECO:0000256" key="2">
    <source>
        <dbReference type="ARBA" id="ARBA00005695"/>
    </source>
</evidence>
<dbReference type="PANTHER" id="PTHR30290">
    <property type="entry name" value="PERIPLASMIC BINDING COMPONENT OF ABC TRANSPORTER"/>
    <property type="match status" value="1"/>
</dbReference>
<sequence>MAPFAYGKSMMFAAAAVAGLALPSAAFADKASDTLVYASDSEPENISPYHNNLREGVIIAHLVWDTLIYRNPKTGEYEPELATSWKWIDPVTLELKLRKSVTFQDGSPFTADDVVFTFNYVLTPEAKVVTKQNVEWMAGADKIDDYTVRVRLKGPFPAALEYLSGPTPIYPAAYFKKVGLDGFSKAPIGTGPYRVTAVENGKGVTMEKYKDYFKDSPLGQPAIGKIRFRVIPDGETRMAELMTGGVDWIWRVPKDQAEQLKAVPNITVLSAETMRVGFLQFDAAGRTAADTPMKNEKVRQAVAYAIDRQAMVKNLAGEGARVMHSACFIDQTGCTDDGVPRYEYNPEKAKKLLAEAGYPDGFETDLYAYRERDYAEAVIGYLRAVGIRANLRFLKYAAMREAARAGKVPLEYQTWGSFSVNDASAFTGVWFKENEDDMSRDPKVKALLEKADTTTDTAARKDLYKEALSMIAQKAYLLPLFSYPSNYAFTSDLAFTAQPDELPRFYAAHWK</sequence>
<dbReference type="AlphaFoldDB" id="A0A1X7DRT0"/>
<dbReference type="RefSeq" id="WP_244560492.1">
    <property type="nucleotide sequence ID" value="NZ_FXAK01000001.1"/>
</dbReference>
<reference evidence="7 8" key="1">
    <citation type="submission" date="2017-04" db="EMBL/GenBank/DDBJ databases">
        <authorList>
            <person name="Afonso C.L."/>
            <person name="Miller P.J."/>
            <person name="Scott M.A."/>
            <person name="Spackman E."/>
            <person name="Goraichik I."/>
            <person name="Dimitrov K.M."/>
            <person name="Suarez D.L."/>
            <person name="Swayne D.E."/>
        </authorList>
    </citation>
    <scope>NUCLEOTIDE SEQUENCE [LARGE SCALE GENOMIC DNA]</scope>
    <source>
        <strain evidence="7 8">A2P</strain>
    </source>
</reference>
<dbReference type="GO" id="GO:0015833">
    <property type="term" value="P:peptide transport"/>
    <property type="evidence" value="ECO:0007669"/>
    <property type="project" value="TreeGrafter"/>
</dbReference>
<feature type="signal peptide" evidence="5">
    <location>
        <begin position="1"/>
        <end position="28"/>
    </location>
</feature>
<comment type="subcellular location">
    <subcellularLocation>
        <location evidence="1">Periplasm</location>
    </subcellularLocation>
</comment>
<dbReference type="GO" id="GO:1904680">
    <property type="term" value="F:peptide transmembrane transporter activity"/>
    <property type="evidence" value="ECO:0007669"/>
    <property type="project" value="TreeGrafter"/>
</dbReference>
<evidence type="ECO:0000256" key="5">
    <source>
        <dbReference type="SAM" id="SignalP"/>
    </source>
</evidence>
<name>A0A1X7DRT0_9PROT</name>
<dbReference type="GO" id="GO:0043190">
    <property type="term" value="C:ATP-binding cassette (ABC) transporter complex"/>
    <property type="evidence" value="ECO:0007669"/>
    <property type="project" value="InterPro"/>
</dbReference>
<gene>
    <name evidence="7" type="ORF">SAMN02982917_0885</name>
</gene>
<protein>
    <submittedName>
        <fullName evidence="7">Peptide/nickel transport system substrate-binding protein</fullName>
    </submittedName>
</protein>
<accession>A0A1X7DRT0</accession>
<dbReference type="InterPro" id="IPR000914">
    <property type="entry name" value="SBP_5_dom"/>
</dbReference>
<evidence type="ECO:0000259" key="6">
    <source>
        <dbReference type="Pfam" id="PF00496"/>
    </source>
</evidence>
<feature type="domain" description="Solute-binding protein family 5" evidence="6">
    <location>
        <begin position="76"/>
        <end position="434"/>
    </location>
</feature>
<keyword evidence="3" id="KW-0813">Transport</keyword>
<dbReference type="PANTHER" id="PTHR30290:SF9">
    <property type="entry name" value="OLIGOPEPTIDE-BINDING PROTEIN APPA"/>
    <property type="match status" value="1"/>
</dbReference>